<keyword evidence="3" id="KW-1185">Reference proteome</keyword>
<protein>
    <recommendedName>
        <fullName evidence="4">DUF3892 domain-containing protein</fullName>
    </recommendedName>
</protein>
<dbReference type="InterPro" id="IPR024997">
    <property type="entry name" value="DUF3892"/>
</dbReference>
<dbReference type="Proteomes" id="UP000626220">
    <property type="component" value="Unassembled WGS sequence"/>
</dbReference>
<evidence type="ECO:0000313" key="2">
    <source>
        <dbReference type="EMBL" id="GHF37265.1"/>
    </source>
</evidence>
<feature type="region of interest" description="Disordered" evidence="1">
    <location>
        <begin position="48"/>
        <end position="71"/>
    </location>
</feature>
<reference evidence="2" key="1">
    <citation type="journal article" date="2014" name="Int. J. Syst. Evol. Microbiol.">
        <title>Complete genome sequence of Corynebacterium casei LMG S-19264T (=DSM 44701T), isolated from a smear-ripened cheese.</title>
        <authorList>
            <consortium name="US DOE Joint Genome Institute (JGI-PGF)"/>
            <person name="Walter F."/>
            <person name="Albersmeier A."/>
            <person name="Kalinowski J."/>
            <person name="Ruckert C."/>
        </authorList>
    </citation>
    <scope>NUCLEOTIDE SEQUENCE</scope>
    <source>
        <strain evidence="2">KCTC 42650</strain>
    </source>
</reference>
<gene>
    <name evidence="2" type="ORF">GCM10017056_06450</name>
</gene>
<evidence type="ECO:0000256" key="1">
    <source>
        <dbReference type="SAM" id="MobiDB-lite"/>
    </source>
</evidence>
<accession>A0A8J3M7U0</accession>
<dbReference type="Pfam" id="PF13031">
    <property type="entry name" value="DUF3892"/>
    <property type="match status" value="1"/>
</dbReference>
<feature type="compositionally biased region" description="Basic and acidic residues" evidence="1">
    <location>
        <begin position="52"/>
        <end position="62"/>
    </location>
</feature>
<proteinExistence type="predicted"/>
<dbReference type="RefSeq" id="WP_189678587.1">
    <property type="nucleotide sequence ID" value="NZ_BNCJ01000001.1"/>
</dbReference>
<dbReference type="AlphaFoldDB" id="A0A8J3M7U0"/>
<comment type="caution">
    <text evidence="2">The sequence shown here is derived from an EMBL/GenBank/DDBJ whole genome shotgun (WGS) entry which is preliminary data.</text>
</comment>
<name>A0A8J3M7U0_9RHOB</name>
<reference evidence="2" key="2">
    <citation type="submission" date="2020-09" db="EMBL/GenBank/DDBJ databases">
        <authorList>
            <person name="Sun Q."/>
            <person name="Kim S."/>
        </authorList>
    </citation>
    <scope>NUCLEOTIDE SEQUENCE</scope>
    <source>
        <strain evidence="2">KCTC 42650</strain>
    </source>
</reference>
<organism evidence="2 3">
    <name type="scientific">Seohaeicola zhoushanensis</name>
    <dbReference type="NCBI Taxonomy" id="1569283"/>
    <lineage>
        <taxon>Bacteria</taxon>
        <taxon>Pseudomonadati</taxon>
        <taxon>Pseudomonadota</taxon>
        <taxon>Alphaproteobacteria</taxon>
        <taxon>Rhodobacterales</taxon>
        <taxon>Roseobacteraceae</taxon>
        <taxon>Seohaeicola</taxon>
    </lineage>
</organism>
<evidence type="ECO:0000313" key="3">
    <source>
        <dbReference type="Proteomes" id="UP000626220"/>
    </source>
</evidence>
<dbReference type="EMBL" id="BNCJ01000001">
    <property type="protein sequence ID" value="GHF37265.1"/>
    <property type="molecule type" value="Genomic_DNA"/>
</dbReference>
<evidence type="ECO:0008006" key="4">
    <source>
        <dbReference type="Google" id="ProtNLM"/>
    </source>
</evidence>
<sequence length="71" mass="8139">MTKIIGRNDGPGSRNEHYDVGSRKNVSRREIVSEIKRGEHPDAHVVNINGREYARDNPDRSTTDNVNRRKP</sequence>
<feature type="region of interest" description="Disordered" evidence="1">
    <location>
        <begin position="1"/>
        <end position="26"/>
    </location>
</feature>
<feature type="compositionally biased region" description="Basic and acidic residues" evidence="1">
    <location>
        <begin position="14"/>
        <end position="26"/>
    </location>
</feature>